<sequence length="485" mass="53489">MQLFKAATLSIFIFFYTSAAAANDYPTTGYEGVKVLRIPTGKDTTALDALIKRLDLNVWTHASRPFSHVDVEVPSDLYNTFLSSIEKISQDSGISNSFTVLHDDLGASIRKEAAGFKFSAELATQGELANYDWFKAYHPYSDHLTWLDDLVAAFPNNSRIVSTGTSVEGRDIKGINIFGSSGPETKPAVIWHATVHAREWISSMTVEYLAYSLLNNYHNSTEVKDYVEKYDFYVFPIVNPDGFVYTQNGTRLWRKNRQLPPNGSDCYGRDINRNWNISWAQFEGASTEPCDGSYKGEAPADAPENKGLAAFLDSRANSPAGAVMYVDWHAYSQLFMFPYGFDCDKVAIDNDELAQLASGFASAVKSVHGTEYLTGPSCTTIYPTSGSSADYAYDVSKIKYSFAAELRDMGDNGFIIPPNEIIPSGEETWEGVKYLLANMVTKNTTLTNPDPGVTAPSPGVQLSRKGIWTSLGLAVVLLLHSWHVA</sequence>
<comment type="similarity">
    <text evidence="4 15">Belongs to the peptidase M14 family.</text>
</comment>
<dbReference type="Pfam" id="PF00246">
    <property type="entry name" value="Peptidase_M14"/>
    <property type="match status" value="1"/>
</dbReference>
<comment type="cofactor">
    <cofactor evidence="1">
        <name>Zn(2+)</name>
        <dbReference type="ChEBI" id="CHEBI:29105"/>
    </cofactor>
</comment>
<keyword evidence="19" id="KW-1185">Reference proteome</keyword>
<organism evidence="18 19">
    <name type="scientific">Panaeolus cyanescens</name>
    <dbReference type="NCBI Taxonomy" id="181874"/>
    <lineage>
        <taxon>Eukaryota</taxon>
        <taxon>Fungi</taxon>
        <taxon>Dikarya</taxon>
        <taxon>Basidiomycota</taxon>
        <taxon>Agaricomycotina</taxon>
        <taxon>Agaricomycetes</taxon>
        <taxon>Agaricomycetidae</taxon>
        <taxon>Agaricales</taxon>
        <taxon>Agaricineae</taxon>
        <taxon>Galeropsidaceae</taxon>
        <taxon>Panaeolus</taxon>
    </lineage>
</organism>
<dbReference type="CDD" id="cd03860">
    <property type="entry name" value="M14_CP_A-B_like"/>
    <property type="match status" value="1"/>
</dbReference>
<dbReference type="GO" id="GO:0004181">
    <property type="term" value="F:metallocarboxypeptidase activity"/>
    <property type="evidence" value="ECO:0007669"/>
    <property type="project" value="InterPro"/>
</dbReference>
<evidence type="ECO:0000256" key="15">
    <source>
        <dbReference type="PROSITE-ProRule" id="PRU01379"/>
    </source>
</evidence>
<keyword evidence="8 16" id="KW-0732">Signal</keyword>
<dbReference type="SMART" id="SM00631">
    <property type="entry name" value="Zn_pept"/>
    <property type="match status" value="1"/>
</dbReference>
<dbReference type="FunCoup" id="A0A409VVA8">
    <property type="interactions" value="4"/>
</dbReference>
<comment type="subcellular location">
    <subcellularLocation>
        <location evidence="3">Secreted</location>
    </subcellularLocation>
</comment>
<proteinExistence type="inferred from homology"/>
<dbReference type="Gene3D" id="3.30.70.340">
    <property type="entry name" value="Metallocarboxypeptidase-like"/>
    <property type="match status" value="1"/>
</dbReference>
<feature type="signal peptide" evidence="16">
    <location>
        <begin position="1"/>
        <end position="21"/>
    </location>
</feature>
<evidence type="ECO:0000313" key="19">
    <source>
        <dbReference type="Proteomes" id="UP000284842"/>
    </source>
</evidence>
<keyword evidence="14" id="KW-1015">Disulfide bond</keyword>
<evidence type="ECO:0000256" key="2">
    <source>
        <dbReference type="ARBA" id="ARBA00003091"/>
    </source>
</evidence>
<feature type="chain" id="PRO_5019525696" description="Peptidase M14 domain-containing protein" evidence="16">
    <location>
        <begin position="22"/>
        <end position="485"/>
    </location>
</feature>
<keyword evidence="7" id="KW-0479">Metal-binding</keyword>
<keyword evidence="10" id="KW-0862">Zinc</keyword>
<dbReference type="InParanoid" id="A0A409VVA8"/>
<keyword evidence="5" id="KW-0964">Secreted</keyword>
<dbReference type="PRINTS" id="PR00765">
    <property type="entry name" value="CRBOXYPTASEA"/>
</dbReference>
<evidence type="ECO:0000256" key="7">
    <source>
        <dbReference type="ARBA" id="ARBA00022723"/>
    </source>
</evidence>
<dbReference type="EMBL" id="NHTK01005962">
    <property type="protein sequence ID" value="PPQ70195.1"/>
    <property type="molecule type" value="Genomic_DNA"/>
</dbReference>
<gene>
    <name evidence="18" type="ORF">CVT24_003911</name>
</gene>
<dbReference type="Proteomes" id="UP000284842">
    <property type="component" value="Unassembled WGS sequence"/>
</dbReference>
<dbReference type="SUPFAM" id="SSF53187">
    <property type="entry name" value="Zn-dependent exopeptidases"/>
    <property type="match status" value="1"/>
</dbReference>
<dbReference type="FunFam" id="3.40.630.10:FF:000165">
    <property type="entry name" value="Glucan 1,4-alpha-glucosidase, putative"/>
    <property type="match status" value="1"/>
</dbReference>
<evidence type="ECO:0000256" key="8">
    <source>
        <dbReference type="ARBA" id="ARBA00022729"/>
    </source>
</evidence>
<dbReference type="OrthoDB" id="3626597at2759"/>
<keyword evidence="9" id="KW-0378">Hydrolase</keyword>
<protein>
    <recommendedName>
        <fullName evidence="17">Peptidase M14 domain-containing protein</fullName>
    </recommendedName>
</protein>
<dbReference type="GO" id="GO:0005615">
    <property type="term" value="C:extracellular space"/>
    <property type="evidence" value="ECO:0007669"/>
    <property type="project" value="TreeGrafter"/>
</dbReference>
<comment type="function">
    <text evidence="2">Extracellular metalloprotease that contributes to pathogenicity.</text>
</comment>
<accession>A0A409VVA8</accession>
<evidence type="ECO:0000256" key="3">
    <source>
        <dbReference type="ARBA" id="ARBA00004613"/>
    </source>
</evidence>
<keyword evidence="6" id="KW-0645">Protease</keyword>
<keyword evidence="13" id="KW-0865">Zymogen</keyword>
<dbReference type="GO" id="GO:0006508">
    <property type="term" value="P:proteolysis"/>
    <property type="evidence" value="ECO:0007669"/>
    <property type="project" value="UniProtKB-KW"/>
</dbReference>
<evidence type="ECO:0000256" key="1">
    <source>
        <dbReference type="ARBA" id="ARBA00001947"/>
    </source>
</evidence>
<evidence type="ECO:0000256" key="6">
    <source>
        <dbReference type="ARBA" id="ARBA00022670"/>
    </source>
</evidence>
<evidence type="ECO:0000259" key="17">
    <source>
        <dbReference type="PROSITE" id="PS52035"/>
    </source>
</evidence>
<feature type="domain" description="Peptidase M14" evidence="17">
    <location>
        <begin position="136"/>
        <end position="439"/>
    </location>
</feature>
<dbReference type="InterPro" id="IPR000834">
    <property type="entry name" value="Peptidase_M14"/>
</dbReference>
<comment type="caution">
    <text evidence="18">The sequence shown here is derived from an EMBL/GenBank/DDBJ whole genome shotgun (WGS) entry which is preliminary data.</text>
</comment>
<dbReference type="InterPro" id="IPR036990">
    <property type="entry name" value="M14A-like_propep"/>
</dbReference>
<dbReference type="PANTHER" id="PTHR11705:SF143">
    <property type="entry name" value="SLL0236 PROTEIN"/>
    <property type="match status" value="1"/>
</dbReference>
<evidence type="ECO:0000256" key="10">
    <source>
        <dbReference type="ARBA" id="ARBA00022833"/>
    </source>
</evidence>
<dbReference type="Gene3D" id="3.40.630.10">
    <property type="entry name" value="Zn peptidases"/>
    <property type="match status" value="1"/>
</dbReference>
<evidence type="ECO:0000313" key="18">
    <source>
        <dbReference type="EMBL" id="PPQ70195.1"/>
    </source>
</evidence>
<dbReference type="PANTHER" id="PTHR11705">
    <property type="entry name" value="PROTEASE FAMILY M14 CARBOXYPEPTIDASE A,B"/>
    <property type="match status" value="1"/>
</dbReference>
<evidence type="ECO:0000256" key="13">
    <source>
        <dbReference type="ARBA" id="ARBA00023145"/>
    </source>
</evidence>
<dbReference type="InterPro" id="IPR057247">
    <property type="entry name" value="CARBOXYPEPT_ZN_2"/>
</dbReference>
<keyword evidence="11" id="KW-0843">Virulence</keyword>
<name>A0A409VVA8_9AGAR</name>
<dbReference type="SUPFAM" id="SSF54897">
    <property type="entry name" value="Protease propeptides/inhibitors"/>
    <property type="match status" value="1"/>
</dbReference>
<evidence type="ECO:0000256" key="14">
    <source>
        <dbReference type="ARBA" id="ARBA00023157"/>
    </source>
</evidence>
<reference evidence="18 19" key="1">
    <citation type="journal article" date="2018" name="Evol. Lett.">
        <title>Horizontal gene cluster transfer increased hallucinogenic mushroom diversity.</title>
        <authorList>
            <person name="Reynolds H.T."/>
            <person name="Vijayakumar V."/>
            <person name="Gluck-Thaler E."/>
            <person name="Korotkin H.B."/>
            <person name="Matheny P.B."/>
            <person name="Slot J.C."/>
        </authorList>
    </citation>
    <scope>NUCLEOTIDE SEQUENCE [LARGE SCALE GENOMIC DNA]</scope>
    <source>
        <strain evidence="18 19">2629</strain>
    </source>
</reference>
<feature type="active site" description="Proton donor/acceptor" evidence="15">
    <location>
        <position position="405"/>
    </location>
</feature>
<dbReference type="PROSITE" id="PS00133">
    <property type="entry name" value="CARBOXYPEPT_ZN_2"/>
    <property type="match status" value="1"/>
</dbReference>
<dbReference type="GO" id="GO:0008270">
    <property type="term" value="F:zinc ion binding"/>
    <property type="evidence" value="ECO:0007669"/>
    <property type="project" value="InterPro"/>
</dbReference>
<evidence type="ECO:0000256" key="9">
    <source>
        <dbReference type="ARBA" id="ARBA00022801"/>
    </source>
</evidence>
<dbReference type="AlphaFoldDB" id="A0A409VVA8"/>
<dbReference type="STRING" id="181874.A0A409VVA8"/>
<dbReference type="PROSITE" id="PS52035">
    <property type="entry name" value="PEPTIDASE_M14"/>
    <property type="match status" value="1"/>
</dbReference>
<evidence type="ECO:0000256" key="4">
    <source>
        <dbReference type="ARBA" id="ARBA00005988"/>
    </source>
</evidence>
<evidence type="ECO:0000256" key="16">
    <source>
        <dbReference type="SAM" id="SignalP"/>
    </source>
</evidence>
<evidence type="ECO:0000256" key="12">
    <source>
        <dbReference type="ARBA" id="ARBA00023049"/>
    </source>
</evidence>
<keyword evidence="12" id="KW-0482">Metalloprotease</keyword>
<evidence type="ECO:0000256" key="11">
    <source>
        <dbReference type="ARBA" id="ARBA00023026"/>
    </source>
</evidence>
<evidence type="ECO:0000256" key="5">
    <source>
        <dbReference type="ARBA" id="ARBA00022525"/>
    </source>
</evidence>